<accession>A0A0L0WD75</accession>
<dbReference type="GO" id="GO:0004177">
    <property type="term" value="F:aminopeptidase activity"/>
    <property type="evidence" value="ECO:0007669"/>
    <property type="project" value="UniProtKB-KW"/>
</dbReference>
<dbReference type="AlphaFoldDB" id="A0A0L0WD75"/>
<dbReference type="EMBL" id="LGSS01000003">
    <property type="protein sequence ID" value="KNF09417.1"/>
    <property type="molecule type" value="Genomic_DNA"/>
</dbReference>
<sequence length="194" mass="23385">MIFSNLVIDDVRLLEIILKDTDFINNLAKIRNTFKYYKKVHIKLFYSLDDMKKYLNISNIPYWVIATTYENEILILDYNIWKSRHNESFGQIIMHEMIHIIINYKTNYTCPLWLNEGLALYFANQENFKEVSIDCNPFELGYESENFYDMCLYIIKKLVHIYSINTIVDKISLNRNFKYDEILGIENLRIIFEK</sequence>
<evidence type="ECO:0000313" key="2">
    <source>
        <dbReference type="Proteomes" id="UP000037267"/>
    </source>
</evidence>
<organism evidence="1 2">
    <name type="scientific">Gottschalkia purinilytica</name>
    <name type="common">Clostridium purinilyticum</name>
    <dbReference type="NCBI Taxonomy" id="1503"/>
    <lineage>
        <taxon>Bacteria</taxon>
        <taxon>Bacillati</taxon>
        <taxon>Bacillota</taxon>
        <taxon>Tissierellia</taxon>
        <taxon>Tissierellales</taxon>
        <taxon>Gottschalkiaceae</taxon>
        <taxon>Gottschalkia</taxon>
    </lineage>
</organism>
<keyword evidence="1" id="KW-0031">Aminopeptidase</keyword>
<keyword evidence="1" id="KW-0378">Hydrolase</keyword>
<reference evidence="2" key="1">
    <citation type="submission" date="2015-07" db="EMBL/GenBank/DDBJ databases">
        <title>Draft genome sequence of the purine-degrading Gottschalkia purinilyticum DSM 1384 (formerly Clostridium purinilyticum).</title>
        <authorList>
            <person name="Poehlein A."/>
            <person name="Schiel-Bengelsdorf B."/>
            <person name="Bengelsdorf F.R."/>
            <person name="Daniel R."/>
            <person name="Duerre P."/>
        </authorList>
    </citation>
    <scope>NUCLEOTIDE SEQUENCE [LARGE SCALE GENOMIC DNA]</scope>
    <source>
        <strain evidence="2">DSM 1384</strain>
    </source>
</reference>
<dbReference type="RefSeq" id="WP_050354404.1">
    <property type="nucleotide sequence ID" value="NZ_LGSS01000003.1"/>
</dbReference>
<proteinExistence type="predicted"/>
<dbReference type="STRING" id="1503.CLPU_3c01950"/>
<comment type="caution">
    <text evidence="1">The sequence shown here is derived from an EMBL/GenBank/DDBJ whole genome shotgun (WGS) entry which is preliminary data.</text>
</comment>
<gene>
    <name evidence="1" type="ORF">CLPU_3c01950</name>
</gene>
<dbReference type="Proteomes" id="UP000037267">
    <property type="component" value="Unassembled WGS sequence"/>
</dbReference>
<keyword evidence="2" id="KW-1185">Reference proteome</keyword>
<keyword evidence="1" id="KW-0645">Protease</keyword>
<evidence type="ECO:0000313" key="1">
    <source>
        <dbReference type="EMBL" id="KNF09417.1"/>
    </source>
</evidence>
<protein>
    <submittedName>
        <fullName evidence="1">Aminopeptidase N</fullName>
    </submittedName>
</protein>
<name>A0A0L0WD75_GOTPU</name>
<dbReference type="OrthoDB" id="2379112at2"/>